<reference evidence="1 2" key="1">
    <citation type="submission" date="2016-11" db="EMBL/GenBank/DDBJ databases">
        <title>The macronuclear genome of Stentor coeruleus: a giant cell with tiny introns.</title>
        <authorList>
            <person name="Slabodnick M."/>
            <person name="Ruby J.G."/>
            <person name="Reiff S.B."/>
            <person name="Swart E.C."/>
            <person name="Gosai S."/>
            <person name="Prabakaran S."/>
            <person name="Witkowska E."/>
            <person name="Larue G.E."/>
            <person name="Fisher S."/>
            <person name="Freeman R.M."/>
            <person name="Gunawardena J."/>
            <person name="Chu W."/>
            <person name="Stover N.A."/>
            <person name="Gregory B.D."/>
            <person name="Nowacki M."/>
            <person name="Derisi J."/>
            <person name="Roy S.W."/>
            <person name="Marshall W.F."/>
            <person name="Sood P."/>
        </authorList>
    </citation>
    <scope>NUCLEOTIDE SEQUENCE [LARGE SCALE GENOMIC DNA]</scope>
    <source>
        <strain evidence="1">WM001</strain>
    </source>
</reference>
<dbReference type="OrthoDB" id="411007at2759"/>
<dbReference type="AlphaFoldDB" id="A0A1R2BWS4"/>
<evidence type="ECO:0000313" key="1">
    <source>
        <dbReference type="EMBL" id="OMJ81151.1"/>
    </source>
</evidence>
<gene>
    <name evidence="1" type="ORF">SteCoe_18415</name>
</gene>
<dbReference type="EMBL" id="MPUH01000391">
    <property type="protein sequence ID" value="OMJ81151.1"/>
    <property type="molecule type" value="Genomic_DNA"/>
</dbReference>
<proteinExistence type="predicted"/>
<organism evidence="1 2">
    <name type="scientific">Stentor coeruleus</name>
    <dbReference type="NCBI Taxonomy" id="5963"/>
    <lineage>
        <taxon>Eukaryota</taxon>
        <taxon>Sar</taxon>
        <taxon>Alveolata</taxon>
        <taxon>Ciliophora</taxon>
        <taxon>Postciliodesmatophora</taxon>
        <taxon>Heterotrichea</taxon>
        <taxon>Heterotrichida</taxon>
        <taxon>Stentoridae</taxon>
        <taxon>Stentor</taxon>
    </lineage>
</organism>
<dbReference type="Proteomes" id="UP000187209">
    <property type="component" value="Unassembled WGS sequence"/>
</dbReference>
<name>A0A1R2BWS4_9CILI</name>
<comment type="caution">
    <text evidence="1">The sequence shown here is derived from an EMBL/GenBank/DDBJ whole genome shotgun (WGS) entry which is preliminary data.</text>
</comment>
<sequence>MQRIRDQLDDMKEHPVEAPHDLFKFYEFPASVFTISENRDYSKYSVVVKERGGRNYYVPFGWKRFGLRLKTKKNAAFNETTCVGFFTADIQIIREIVTTGKFTMDRSLNAAQGLITQYVYVTPFIDYLEFSGRPCEMPRDLGLNIGGSLKFRVVLQCRVPSALIVEVPDPSPYYSQNIRENSVWRVPSDSIIPYAICIKQLE</sequence>
<keyword evidence="2" id="KW-1185">Reference proteome</keyword>
<accession>A0A1R2BWS4</accession>
<protein>
    <submittedName>
        <fullName evidence="1">Uncharacterized protein</fullName>
    </submittedName>
</protein>
<evidence type="ECO:0000313" key="2">
    <source>
        <dbReference type="Proteomes" id="UP000187209"/>
    </source>
</evidence>